<evidence type="ECO:0000313" key="3">
    <source>
        <dbReference type="Proteomes" id="UP000250140"/>
    </source>
</evidence>
<accession>A0A8E2JUK2</accession>
<evidence type="ECO:0008006" key="4">
    <source>
        <dbReference type="Google" id="ProtNLM"/>
    </source>
</evidence>
<keyword evidence="3" id="KW-1185">Reference proteome</keyword>
<dbReference type="EMBL" id="KV749303">
    <property type="protein sequence ID" value="OCL10139.1"/>
    <property type="molecule type" value="Genomic_DNA"/>
</dbReference>
<reference evidence="2 3" key="1">
    <citation type="journal article" date="2016" name="Nat. Commun.">
        <title>Ectomycorrhizal ecology is imprinted in the genome of the dominant symbiotic fungus Cenococcum geophilum.</title>
        <authorList>
            <consortium name="DOE Joint Genome Institute"/>
            <person name="Peter M."/>
            <person name="Kohler A."/>
            <person name="Ohm R.A."/>
            <person name="Kuo A."/>
            <person name="Krutzmann J."/>
            <person name="Morin E."/>
            <person name="Arend M."/>
            <person name="Barry K.W."/>
            <person name="Binder M."/>
            <person name="Choi C."/>
            <person name="Clum A."/>
            <person name="Copeland A."/>
            <person name="Grisel N."/>
            <person name="Haridas S."/>
            <person name="Kipfer T."/>
            <person name="LaButti K."/>
            <person name="Lindquist E."/>
            <person name="Lipzen A."/>
            <person name="Maire R."/>
            <person name="Meier B."/>
            <person name="Mihaltcheva S."/>
            <person name="Molinier V."/>
            <person name="Murat C."/>
            <person name="Poggeler S."/>
            <person name="Quandt C.A."/>
            <person name="Sperisen C."/>
            <person name="Tritt A."/>
            <person name="Tisserant E."/>
            <person name="Crous P.W."/>
            <person name="Henrissat B."/>
            <person name="Nehls U."/>
            <person name="Egli S."/>
            <person name="Spatafora J.W."/>
            <person name="Grigoriev I.V."/>
            <person name="Martin F.M."/>
        </authorList>
    </citation>
    <scope>NUCLEOTIDE SEQUENCE [LARGE SCALE GENOMIC DNA]</scope>
    <source>
        <strain evidence="2 3">CBS 207.34</strain>
    </source>
</reference>
<organism evidence="2 3">
    <name type="scientific">Glonium stellatum</name>
    <dbReference type="NCBI Taxonomy" id="574774"/>
    <lineage>
        <taxon>Eukaryota</taxon>
        <taxon>Fungi</taxon>
        <taxon>Dikarya</taxon>
        <taxon>Ascomycota</taxon>
        <taxon>Pezizomycotina</taxon>
        <taxon>Dothideomycetes</taxon>
        <taxon>Pleosporomycetidae</taxon>
        <taxon>Gloniales</taxon>
        <taxon>Gloniaceae</taxon>
        <taxon>Glonium</taxon>
    </lineage>
</organism>
<dbReference type="OrthoDB" id="3777408at2759"/>
<evidence type="ECO:0000313" key="2">
    <source>
        <dbReference type="EMBL" id="OCL10139.1"/>
    </source>
</evidence>
<dbReference type="Proteomes" id="UP000250140">
    <property type="component" value="Unassembled WGS sequence"/>
</dbReference>
<dbReference type="AlphaFoldDB" id="A0A8E2JUK2"/>
<feature type="chain" id="PRO_5034400082" description="Antifreeze protein" evidence="1">
    <location>
        <begin position="20"/>
        <end position="182"/>
    </location>
</feature>
<keyword evidence="1" id="KW-0732">Signal</keyword>
<proteinExistence type="predicted"/>
<feature type="signal peptide" evidence="1">
    <location>
        <begin position="1"/>
        <end position="19"/>
    </location>
</feature>
<gene>
    <name evidence="2" type="ORF">AOQ84DRAFT_219977</name>
</gene>
<protein>
    <recommendedName>
        <fullName evidence="4">Antifreeze protein</fullName>
    </recommendedName>
</protein>
<evidence type="ECO:0000256" key="1">
    <source>
        <dbReference type="SAM" id="SignalP"/>
    </source>
</evidence>
<name>A0A8E2JUK2_9PEZI</name>
<sequence length="182" mass="18589">MKFSTSLLACGALSAMVLASPVPDAVPTCTIAVLEEPSFNTDCTFYTSTQTLTEYTDCGGCALTTRILGHGLPCQTSTTLDSVTSVTATSCAGAGLKRGYTTTPAVTPTPTCTHLIAPGLTGLSDHCTEWQHTTTSTSYIDCGGCALGTRVLGPGPVVLPCTSTVQEYGTKTETTVACATSA</sequence>